<dbReference type="OrthoDB" id="1113909at2759"/>
<gene>
    <name evidence="1" type="ORF">ORAREDHAP_LOCUS14171</name>
</gene>
<dbReference type="Proteomes" id="UP000507245">
    <property type="component" value="Unassembled WGS sequence"/>
</dbReference>
<organism evidence="1 2">
    <name type="scientific">Prunus armeniaca</name>
    <name type="common">Apricot</name>
    <name type="synonym">Armeniaca vulgaris</name>
    <dbReference type="NCBI Taxonomy" id="36596"/>
    <lineage>
        <taxon>Eukaryota</taxon>
        <taxon>Viridiplantae</taxon>
        <taxon>Streptophyta</taxon>
        <taxon>Embryophyta</taxon>
        <taxon>Tracheophyta</taxon>
        <taxon>Spermatophyta</taxon>
        <taxon>Magnoliopsida</taxon>
        <taxon>eudicotyledons</taxon>
        <taxon>Gunneridae</taxon>
        <taxon>Pentapetalae</taxon>
        <taxon>rosids</taxon>
        <taxon>fabids</taxon>
        <taxon>Rosales</taxon>
        <taxon>Rosaceae</taxon>
        <taxon>Amygdaloideae</taxon>
        <taxon>Amygdaleae</taxon>
        <taxon>Prunus</taxon>
    </lineage>
</organism>
<dbReference type="EMBL" id="CAEKKB010000002">
    <property type="protein sequence ID" value="CAB4299609.1"/>
    <property type="molecule type" value="Genomic_DNA"/>
</dbReference>
<reference evidence="2" key="1">
    <citation type="journal article" date="2020" name="Genome Biol.">
        <title>Gamete binning: chromosome-level and haplotype-resolved genome assembly enabled by high-throughput single-cell sequencing of gamete genomes.</title>
        <authorList>
            <person name="Campoy J.A."/>
            <person name="Sun H."/>
            <person name="Goel M."/>
            <person name="Jiao W.-B."/>
            <person name="Folz-Donahue K."/>
            <person name="Wang N."/>
            <person name="Rubio M."/>
            <person name="Liu C."/>
            <person name="Kukat C."/>
            <person name="Ruiz D."/>
            <person name="Huettel B."/>
            <person name="Schneeberger K."/>
        </authorList>
    </citation>
    <scope>NUCLEOTIDE SEQUENCE [LARGE SCALE GENOMIC DNA]</scope>
    <source>
        <strain evidence="2">cv. Rojo Pasion</strain>
    </source>
</reference>
<proteinExistence type="predicted"/>
<protein>
    <submittedName>
        <fullName evidence="1">Uncharacterized protein</fullName>
    </submittedName>
</protein>
<name>A0A6J5WDJ8_PRUAR</name>
<accession>A0A6J5WDJ8</accession>
<evidence type="ECO:0000313" key="2">
    <source>
        <dbReference type="Proteomes" id="UP000507245"/>
    </source>
</evidence>
<keyword evidence="2" id="KW-1185">Reference proteome</keyword>
<dbReference type="AlphaFoldDB" id="A0A6J5WDJ8"/>
<evidence type="ECO:0000313" key="1">
    <source>
        <dbReference type="EMBL" id="CAB4299609.1"/>
    </source>
</evidence>
<sequence>MPWVCFRNFNELLHSEEKEGGVVRPIRQILAFQEVVADCGLNDLGFDGPPFTKFMQHLDLCRSDHVPINSWSTDELCSPQNSLQSYTSSSATMALRHFPGNKMRYSESQKPTYNTME</sequence>